<proteinExistence type="predicted"/>
<evidence type="ECO:0000313" key="2">
    <source>
        <dbReference type="EMBL" id="CAC5418931.1"/>
    </source>
</evidence>
<dbReference type="AlphaFoldDB" id="A0A6J8EIK1"/>
<organism evidence="2 3">
    <name type="scientific">Mytilus coruscus</name>
    <name type="common">Sea mussel</name>
    <dbReference type="NCBI Taxonomy" id="42192"/>
    <lineage>
        <taxon>Eukaryota</taxon>
        <taxon>Metazoa</taxon>
        <taxon>Spiralia</taxon>
        <taxon>Lophotrochozoa</taxon>
        <taxon>Mollusca</taxon>
        <taxon>Bivalvia</taxon>
        <taxon>Autobranchia</taxon>
        <taxon>Pteriomorphia</taxon>
        <taxon>Mytilida</taxon>
        <taxon>Mytiloidea</taxon>
        <taxon>Mytilidae</taxon>
        <taxon>Mytilinae</taxon>
        <taxon>Mytilus</taxon>
    </lineage>
</organism>
<accession>A0A6J8EIK1</accession>
<evidence type="ECO:0000256" key="1">
    <source>
        <dbReference type="SAM" id="MobiDB-lite"/>
    </source>
</evidence>
<reference evidence="2 3" key="1">
    <citation type="submission" date="2020-06" db="EMBL/GenBank/DDBJ databases">
        <authorList>
            <person name="Li R."/>
            <person name="Bekaert M."/>
        </authorList>
    </citation>
    <scope>NUCLEOTIDE SEQUENCE [LARGE SCALE GENOMIC DNA]</scope>
    <source>
        <strain evidence="3">wild</strain>
    </source>
</reference>
<dbReference type="EMBL" id="CACVKT020008954">
    <property type="protein sequence ID" value="CAC5418931.1"/>
    <property type="molecule type" value="Genomic_DNA"/>
</dbReference>
<dbReference type="Gene3D" id="3.10.10.10">
    <property type="entry name" value="HIV Type 1 Reverse Transcriptase, subunit A, domain 1"/>
    <property type="match status" value="1"/>
</dbReference>
<sequence>MHYHNIETTNEAPVKSKRFQYSPKMQEVIETQIKNLKENDIIEESMSPYHSSVILVNQSAKALPGTQNQNADALSRRDYPVDSQDMEYQSDDDLPEIGSLHAALKEHTAITFEFGWEDNATIPEVLTIDNDQVKDPDEMLPTRQTLYQLQRNCPDFKPIFDFKLKELVPDDAQKERFLVAKAYLYEIIEGILYHMVSENSRKLPPGNNFLKQLCILLDAEEQNVEENTIDHGGQPELQIDNNQSQNNSQTNDQNENVSQHKVSQS</sequence>
<evidence type="ECO:0000313" key="3">
    <source>
        <dbReference type="Proteomes" id="UP000507470"/>
    </source>
</evidence>
<protein>
    <submittedName>
        <fullName evidence="2">Uncharacterized protein</fullName>
    </submittedName>
</protein>
<keyword evidence="3" id="KW-1185">Reference proteome</keyword>
<feature type="region of interest" description="Disordered" evidence="1">
    <location>
        <begin position="230"/>
        <end position="265"/>
    </location>
</feature>
<dbReference type="SUPFAM" id="SSF56672">
    <property type="entry name" value="DNA/RNA polymerases"/>
    <property type="match status" value="1"/>
</dbReference>
<dbReference type="InterPro" id="IPR043502">
    <property type="entry name" value="DNA/RNA_pol_sf"/>
</dbReference>
<gene>
    <name evidence="2" type="ORF">MCOR_51324</name>
</gene>
<dbReference type="Proteomes" id="UP000507470">
    <property type="component" value="Unassembled WGS sequence"/>
</dbReference>
<name>A0A6J8EIK1_MYTCO</name>
<feature type="compositionally biased region" description="Low complexity" evidence="1">
    <location>
        <begin position="238"/>
        <end position="256"/>
    </location>
</feature>